<dbReference type="Proteomes" id="UP000694844">
    <property type="component" value="Chromosome 3"/>
</dbReference>
<evidence type="ECO:0000313" key="5">
    <source>
        <dbReference type="RefSeq" id="XP_022324647.1"/>
    </source>
</evidence>
<dbReference type="InterPro" id="IPR000626">
    <property type="entry name" value="Ubiquitin-like_dom"/>
</dbReference>
<dbReference type="OrthoDB" id="5855206at2759"/>
<dbReference type="Gene3D" id="3.80.10.10">
    <property type="entry name" value="Ribonuclease Inhibitor"/>
    <property type="match status" value="3"/>
</dbReference>
<dbReference type="InterPro" id="IPR032675">
    <property type="entry name" value="LRR_dom_sf"/>
</dbReference>
<reference evidence="5 6" key="1">
    <citation type="submission" date="2025-04" db="UniProtKB">
        <authorList>
            <consortium name="RefSeq"/>
        </authorList>
    </citation>
    <scope>IDENTIFICATION</scope>
    <source>
        <tissue evidence="5 6">Whole sample</tissue>
    </source>
</reference>
<dbReference type="PANTHER" id="PTHR18849:SF0">
    <property type="entry name" value="CILIA- AND FLAGELLA-ASSOCIATED PROTEIN 410-RELATED"/>
    <property type="match status" value="1"/>
</dbReference>
<dbReference type="SUPFAM" id="SSF52058">
    <property type="entry name" value="L domain-like"/>
    <property type="match status" value="1"/>
</dbReference>
<evidence type="ECO:0000313" key="4">
    <source>
        <dbReference type="Proteomes" id="UP000694844"/>
    </source>
</evidence>
<dbReference type="KEGG" id="cvn:111125310"/>
<dbReference type="RefSeq" id="XP_022324648.1">
    <property type="nucleotide sequence ID" value="XM_022468940.1"/>
</dbReference>
<evidence type="ECO:0000259" key="3">
    <source>
        <dbReference type="PROSITE" id="PS50053"/>
    </source>
</evidence>
<evidence type="ECO:0000256" key="2">
    <source>
        <dbReference type="ARBA" id="ARBA00022737"/>
    </source>
</evidence>
<sequence length="447" mass="50900">MTSMVEAIIDKYGPGDDESFDFIAVPRRRHQESTSSETSDVIALPSVLVLDNSGISSIGDTAKLKEMCPNVTELDLTKNSITNWGEVLSILNGMPKLRFLNLCANTLNNDSWPSQETVGSFSALRHLILNNTGISWDITHNLLELCPLVEEIHLSLNEHDDISLPEPFKTYPTVKKIHMSKNNIKNWSELHKVGRLFPNLEHFVNIESQLENLRSDDKEENDMTRMFANMKSLALTQTNIEGWENFEVLKHCPALVELKVLGIPFLEEIAEKQRRQQLISRLPNIQCLNGTPISESEREDAERAFLRLYMDCDEKPSRYFELEAVHGKLDRLAEVDMSVCTQLDLQLDILFQGRKERLEVNTQQQVRDLLKTISNIVGLPASKLRVFHQMIFQGQVIDTSLMSVFPKKNLWTYNMSPEDIIICDHKDTSGMTNAIVSFAGEGKLERD</sequence>
<keyword evidence="4" id="KW-1185">Reference proteome</keyword>
<dbReference type="AlphaFoldDB" id="A0A8B8D959"/>
<gene>
    <name evidence="5 6" type="primary">LOC111125310</name>
</gene>
<feature type="domain" description="Ubiquitin-like" evidence="3">
    <location>
        <begin position="343"/>
        <end position="430"/>
    </location>
</feature>
<name>A0A8B8D959_CRAVI</name>
<dbReference type="RefSeq" id="XP_022324647.1">
    <property type="nucleotide sequence ID" value="XM_022468939.1"/>
</dbReference>
<organism evidence="4 6">
    <name type="scientific">Crassostrea virginica</name>
    <name type="common">Eastern oyster</name>
    <dbReference type="NCBI Taxonomy" id="6565"/>
    <lineage>
        <taxon>Eukaryota</taxon>
        <taxon>Metazoa</taxon>
        <taxon>Spiralia</taxon>
        <taxon>Lophotrochozoa</taxon>
        <taxon>Mollusca</taxon>
        <taxon>Bivalvia</taxon>
        <taxon>Autobranchia</taxon>
        <taxon>Pteriomorphia</taxon>
        <taxon>Ostreida</taxon>
        <taxon>Ostreoidea</taxon>
        <taxon>Ostreidae</taxon>
        <taxon>Crassostrea</taxon>
    </lineage>
</organism>
<keyword evidence="1" id="KW-0433">Leucine-rich repeat</keyword>
<evidence type="ECO:0000256" key="1">
    <source>
        <dbReference type="ARBA" id="ARBA00022614"/>
    </source>
</evidence>
<accession>A0A8B8D959</accession>
<dbReference type="GeneID" id="111125310"/>
<protein>
    <submittedName>
        <fullName evidence="5 6">Tubulin-specific chaperone cofactor E-like protein</fullName>
    </submittedName>
</protein>
<dbReference type="PANTHER" id="PTHR18849">
    <property type="entry name" value="LEUCINE RICH REPEAT PROTEIN"/>
    <property type="match status" value="1"/>
</dbReference>
<evidence type="ECO:0000313" key="6">
    <source>
        <dbReference type="RefSeq" id="XP_022324648.1"/>
    </source>
</evidence>
<dbReference type="PROSITE" id="PS50053">
    <property type="entry name" value="UBIQUITIN_2"/>
    <property type="match status" value="1"/>
</dbReference>
<keyword evidence="2" id="KW-0677">Repeat</keyword>
<proteinExistence type="predicted"/>